<dbReference type="PROSITE" id="PS50082">
    <property type="entry name" value="WD_REPEATS_2"/>
    <property type="match status" value="5"/>
</dbReference>
<reference evidence="4" key="2">
    <citation type="submission" date="2023-06" db="EMBL/GenBank/DDBJ databases">
        <authorList>
            <consortium name="Lawrence Berkeley National Laboratory"/>
            <person name="Haridas S."/>
            <person name="Hensen N."/>
            <person name="Bonometti L."/>
            <person name="Westerberg I."/>
            <person name="Brannstrom I.O."/>
            <person name="Guillou S."/>
            <person name="Cros-Aarteil S."/>
            <person name="Calhoun S."/>
            <person name="Kuo A."/>
            <person name="Mondo S."/>
            <person name="Pangilinan J."/>
            <person name="Riley R."/>
            <person name="Labutti K."/>
            <person name="Andreopoulos B."/>
            <person name="Lipzen A."/>
            <person name="Chen C."/>
            <person name="Yanf M."/>
            <person name="Daum C."/>
            <person name="Ng V."/>
            <person name="Clum A."/>
            <person name="Steindorff A."/>
            <person name="Ohm R."/>
            <person name="Martin F."/>
            <person name="Silar P."/>
            <person name="Natvig D."/>
            <person name="Lalanne C."/>
            <person name="Gautier V."/>
            <person name="Ament-Velasquez S.L."/>
            <person name="Kruys A."/>
            <person name="Hutchinson M.I."/>
            <person name="Powell A.J."/>
            <person name="Barry K."/>
            <person name="Miller A.N."/>
            <person name="Grigoriev I.V."/>
            <person name="Debuchy R."/>
            <person name="Gladieux P."/>
            <person name="Thoren M.H."/>
            <person name="Johannesson H."/>
        </authorList>
    </citation>
    <scope>NUCLEOTIDE SEQUENCE</scope>
    <source>
        <strain evidence="4">CBS 955.72</strain>
    </source>
</reference>
<dbReference type="SUPFAM" id="SSF50978">
    <property type="entry name" value="WD40 repeat-like"/>
    <property type="match status" value="1"/>
</dbReference>
<feature type="repeat" description="WD" evidence="3">
    <location>
        <begin position="65"/>
        <end position="106"/>
    </location>
</feature>
<reference evidence="4" key="1">
    <citation type="journal article" date="2023" name="Mol. Phylogenet. Evol.">
        <title>Genome-scale phylogeny and comparative genomics of the fungal order Sordariales.</title>
        <authorList>
            <person name="Hensen N."/>
            <person name="Bonometti L."/>
            <person name="Westerberg I."/>
            <person name="Brannstrom I.O."/>
            <person name="Guillou S."/>
            <person name="Cros-Aarteil S."/>
            <person name="Calhoun S."/>
            <person name="Haridas S."/>
            <person name="Kuo A."/>
            <person name="Mondo S."/>
            <person name="Pangilinan J."/>
            <person name="Riley R."/>
            <person name="LaButti K."/>
            <person name="Andreopoulos B."/>
            <person name="Lipzen A."/>
            <person name="Chen C."/>
            <person name="Yan M."/>
            <person name="Daum C."/>
            <person name="Ng V."/>
            <person name="Clum A."/>
            <person name="Steindorff A."/>
            <person name="Ohm R.A."/>
            <person name="Martin F."/>
            <person name="Silar P."/>
            <person name="Natvig D.O."/>
            <person name="Lalanne C."/>
            <person name="Gautier V."/>
            <person name="Ament-Velasquez S.L."/>
            <person name="Kruys A."/>
            <person name="Hutchinson M.I."/>
            <person name="Powell A.J."/>
            <person name="Barry K."/>
            <person name="Miller A.N."/>
            <person name="Grigoriev I.V."/>
            <person name="Debuchy R."/>
            <person name="Gladieux P."/>
            <person name="Hiltunen Thoren M."/>
            <person name="Johannesson H."/>
        </authorList>
    </citation>
    <scope>NUCLEOTIDE SEQUENCE</scope>
    <source>
        <strain evidence="4">CBS 955.72</strain>
    </source>
</reference>
<evidence type="ECO:0000313" key="4">
    <source>
        <dbReference type="EMBL" id="KAK3347059.1"/>
    </source>
</evidence>
<sequence length="288" mass="31043">MMDSHSPGALQQMLFHDSKLIVSGSDNKTIKIWDAVTGTCMETLKGHSHYVNSIDAATGLCMQPLKGHSDYVRSVAFSPDLKLVASRSDDKTIKIWDVATGSCKQTLEGHSSSINSITFSPDSKLIASGDINSIAFSPNLKLIASGSSDKTIKIWDTATGTYMRTLEGHSDYVNSIMFSPDSKLVASGSSDKTIKIWDATTGTCTRTHDEGYGIDITSLFTSWSGGAKLPYQLVYGISSDGRWITSGSENWLWLPPGCRPRCSAVVGSTIAIGCSSRHVLIITFPTDN</sequence>
<evidence type="ECO:0000256" key="3">
    <source>
        <dbReference type="PROSITE-ProRule" id="PRU00221"/>
    </source>
</evidence>
<dbReference type="Gene3D" id="2.130.10.10">
    <property type="entry name" value="YVTN repeat-like/Quinoprotein amine dehydrogenase"/>
    <property type="match status" value="3"/>
</dbReference>
<evidence type="ECO:0000256" key="1">
    <source>
        <dbReference type="ARBA" id="ARBA00022574"/>
    </source>
</evidence>
<name>A0AAJ0MBM6_9PEZI</name>
<dbReference type="InterPro" id="IPR019775">
    <property type="entry name" value="WD40_repeat_CS"/>
</dbReference>
<accession>A0AAJ0MBM6</accession>
<gene>
    <name evidence="4" type="ORF">B0T25DRAFT_613904</name>
</gene>
<feature type="repeat" description="WD" evidence="3">
    <location>
        <begin position="2"/>
        <end position="43"/>
    </location>
</feature>
<organism evidence="4 5">
    <name type="scientific">Lasiosphaeria hispida</name>
    <dbReference type="NCBI Taxonomy" id="260671"/>
    <lineage>
        <taxon>Eukaryota</taxon>
        <taxon>Fungi</taxon>
        <taxon>Dikarya</taxon>
        <taxon>Ascomycota</taxon>
        <taxon>Pezizomycotina</taxon>
        <taxon>Sordariomycetes</taxon>
        <taxon>Sordariomycetidae</taxon>
        <taxon>Sordariales</taxon>
        <taxon>Lasiosphaeriaceae</taxon>
        <taxon>Lasiosphaeria</taxon>
    </lineage>
</organism>
<feature type="repeat" description="WD" evidence="3">
    <location>
        <begin position="131"/>
        <end position="165"/>
    </location>
</feature>
<dbReference type="InterPro" id="IPR015943">
    <property type="entry name" value="WD40/YVTN_repeat-like_dom_sf"/>
</dbReference>
<feature type="repeat" description="WD" evidence="3">
    <location>
        <begin position="107"/>
        <end position="129"/>
    </location>
</feature>
<dbReference type="PANTHER" id="PTHR19848:SF8">
    <property type="entry name" value="F-BOX AND WD REPEAT DOMAIN CONTAINING 7"/>
    <property type="match status" value="1"/>
</dbReference>
<dbReference type="AlphaFoldDB" id="A0AAJ0MBM6"/>
<protein>
    <submittedName>
        <fullName evidence="4">WD40-repeat-containing domain protein</fullName>
    </submittedName>
</protein>
<dbReference type="Pfam" id="PF00400">
    <property type="entry name" value="WD40"/>
    <property type="match status" value="4"/>
</dbReference>
<dbReference type="EMBL" id="JAUIQD010000006">
    <property type="protein sequence ID" value="KAK3347059.1"/>
    <property type="molecule type" value="Genomic_DNA"/>
</dbReference>
<dbReference type="InterPro" id="IPR001680">
    <property type="entry name" value="WD40_rpt"/>
</dbReference>
<dbReference type="PRINTS" id="PR00320">
    <property type="entry name" value="GPROTEINBRPT"/>
</dbReference>
<feature type="repeat" description="WD" evidence="3">
    <location>
        <begin position="166"/>
        <end position="207"/>
    </location>
</feature>
<evidence type="ECO:0000256" key="2">
    <source>
        <dbReference type="ARBA" id="ARBA00022737"/>
    </source>
</evidence>
<comment type="caution">
    <text evidence="4">The sequence shown here is derived from an EMBL/GenBank/DDBJ whole genome shotgun (WGS) entry which is preliminary data.</text>
</comment>
<dbReference type="CDD" id="cd00200">
    <property type="entry name" value="WD40"/>
    <property type="match status" value="1"/>
</dbReference>
<dbReference type="InterPro" id="IPR036322">
    <property type="entry name" value="WD40_repeat_dom_sf"/>
</dbReference>
<evidence type="ECO:0000313" key="5">
    <source>
        <dbReference type="Proteomes" id="UP001275084"/>
    </source>
</evidence>
<dbReference type="Proteomes" id="UP001275084">
    <property type="component" value="Unassembled WGS sequence"/>
</dbReference>
<dbReference type="PANTHER" id="PTHR19848">
    <property type="entry name" value="WD40 REPEAT PROTEIN"/>
    <property type="match status" value="1"/>
</dbReference>
<keyword evidence="5" id="KW-1185">Reference proteome</keyword>
<dbReference type="SMART" id="SM00320">
    <property type="entry name" value="WD40"/>
    <property type="match status" value="4"/>
</dbReference>
<dbReference type="InterPro" id="IPR020472">
    <property type="entry name" value="WD40_PAC1"/>
</dbReference>
<keyword evidence="2" id="KW-0677">Repeat</keyword>
<proteinExistence type="predicted"/>
<dbReference type="PROSITE" id="PS50294">
    <property type="entry name" value="WD_REPEATS_REGION"/>
    <property type="match status" value="3"/>
</dbReference>
<dbReference type="PROSITE" id="PS00678">
    <property type="entry name" value="WD_REPEATS_1"/>
    <property type="match status" value="3"/>
</dbReference>
<keyword evidence="1 3" id="KW-0853">WD repeat</keyword>